<keyword evidence="4" id="KW-1185">Reference proteome</keyword>
<dbReference type="GO" id="GO:0005856">
    <property type="term" value="C:cytoskeleton"/>
    <property type="evidence" value="ECO:0007669"/>
    <property type="project" value="TreeGrafter"/>
</dbReference>
<sequence>MRYSTDFPSLEGDVDPAEWQARKDLAACYRLMDRYGMTDMIYNHITAQIPGKPGRLLINLYGLLYKEITASNLVEIDLDGNVLRKQDTDYGINKSGYVIHGCIHRARPDVHCVIHTHTRAGMAVSAMRCGLLPITQTASRFHGHIGYHDFEGPAVDIAEQERLVRDLGPHNAMILRNHGLLVCGASVPQAFNLMYQLEMACRAQVDAMAGGLENVAVPDAQTLERSAHLYQPGTRRPYGELEWHAMLRLLDAVPDGYRHYAS</sequence>
<evidence type="ECO:0000313" key="4">
    <source>
        <dbReference type="Proteomes" id="UP000091926"/>
    </source>
</evidence>
<evidence type="ECO:0000256" key="1">
    <source>
        <dbReference type="ARBA" id="ARBA00037961"/>
    </source>
</evidence>
<reference evidence="3 4" key="1">
    <citation type="submission" date="2016-06" db="EMBL/GenBank/DDBJ databases">
        <title>Complete genome sequences of Bordetella bronchialis and Bordetella flabilis.</title>
        <authorList>
            <person name="LiPuma J.J."/>
            <person name="Spilker T."/>
        </authorList>
    </citation>
    <scope>NUCLEOTIDE SEQUENCE [LARGE SCALE GENOMIC DNA]</scope>
    <source>
        <strain evidence="3 4">AU10664</strain>
    </source>
</reference>
<dbReference type="PANTHER" id="PTHR10672">
    <property type="entry name" value="ADDUCIN"/>
    <property type="match status" value="1"/>
</dbReference>
<evidence type="ECO:0000313" key="3">
    <source>
        <dbReference type="EMBL" id="ANN80219.1"/>
    </source>
</evidence>
<dbReference type="EMBL" id="CP016172">
    <property type="protein sequence ID" value="ANN80219.1"/>
    <property type="molecule type" value="Genomic_DNA"/>
</dbReference>
<protein>
    <submittedName>
        <fullName evidence="3">Class II aldolase</fullName>
    </submittedName>
</protein>
<dbReference type="InterPro" id="IPR001303">
    <property type="entry name" value="Aldolase_II/adducin_N"/>
</dbReference>
<dbReference type="InterPro" id="IPR036409">
    <property type="entry name" value="Aldolase_II/adducin_N_sf"/>
</dbReference>
<dbReference type="GO" id="GO:0051015">
    <property type="term" value="F:actin filament binding"/>
    <property type="evidence" value="ECO:0007669"/>
    <property type="project" value="TreeGrafter"/>
</dbReference>
<dbReference type="SMART" id="SM01007">
    <property type="entry name" value="Aldolase_II"/>
    <property type="match status" value="1"/>
</dbReference>
<dbReference type="Pfam" id="PF00596">
    <property type="entry name" value="Aldolase_II"/>
    <property type="match status" value="1"/>
</dbReference>
<dbReference type="AlphaFoldDB" id="A0A193GLS1"/>
<dbReference type="NCBIfam" id="NF005451">
    <property type="entry name" value="PRK07044.1"/>
    <property type="match status" value="1"/>
</dbReference>
<dbReference type="STRING" id="463014.BAU07_04040"/>
<dbReference type="OrthoDB" id="8859181at2"/>
<feature type="domain" description="Class II aldolase/adducin N-terminal" evidence="2">
    <location>
        <begin position="23"/>
        <end position="205"/>
    </location>
</feature>
<evidence type="ECO:0000259" key="2">
    <source>
        <dbReference type="SMART" id="SM01007"/>
    </source>
</evidence>
<comment type="similarity">
    <text evidence="1">Belongs to the aldolase class II family.</text>
</comment>
<dbReference type="SUPFAM" id="SSF53639">
    <property type="entry name" value="AraD/HMP-PK domain-like"/>
    <property type="match status" value="1"/>
</dbReference>
<name>A0A193GLS1_9BORD</name>
<organism evidence="3 4">
    <name type="scientific">Bordetella flabilis</name>
    <dbReference type="NCBI Taxonomy" id="463014"/>
    <lineage>
        <taxon>Bacteria</taxon>
        <taxon>Pseudomonadati</taxon>
        <taxon>Pseudomonadota</taxon>
        <taxon>Betaproteobacteria</taxon>
        <taxon>Burkholderiales</taxon>
        <taxon>Alcaligenaceae</taxon>
        <taxon>Bordetella</taxon>
    </lineage>
</organism>
<dbReference type="Proteomes" id="UP000091926">
    <property type="component" value="Chromosome"/>
</dbReference>
<proteinExistence type="inferred from homology"/>
<dbReference type="KEGG" id="bfz:BAU07_04040"/>
<dbReference type="PANTHER" id="PTHR10672:SF3">
    <property type="entry name" value="PROTEIN HU-LI TAI SHAO"/>
    <property type="match status" value="1"/>
</dbReference>
<gene>
    <name evidence="3" type="ORF">BAU07_04040</name>
</gene>
<accession>A0A193GLS1</accession>
<dbReference type="Gene3D" id="3.40.225.10">
    <property type="entry name" value="Class II aldolase/adducin N-terminal domain"/>
    <property type="match status" value="1"/>
</dbReference>
<dbReference type="InterPro" id="IPR051017">
    <property type="entry name" value="Aldolase-II_Adducin_sf"/>
</dbReference>